<dbReference type="PANTHER" id="PTHR33908:SF11">
    <property type="entry name" value="MEMBRANE PROTEIN"/>
    <property type="match status" value="1"/>
</dbReference>
<feature type="transmembrane region" description="Helical" evidence="9">
    <location>
        <begin position="229"/>
        <end position="249"/>
    </location>
</feature>
<feature type="transmembrane region" description="Helical" evidence="9">
    <location>
        <begin position="170"/>
        <end position="193"/>
    </location>
</feature>
<keyword evidence="4" id="KW-0808">Transferase</keyword>
<keyword evidence="3" id="KW-0328">Glycosyltransferase</keyword>
<accession>A0A5B9WEI0</accession>
<evidence type="ECO:0000256" key="5">
    <source>
        <dbReference type="ARBA" id="ARBA00022692"/>
    </source>
</evidence>
<dbReference type="GO" id="GO:0005886">
    <property type="term" value="C:plasma membrane"/>
    <property type="evidence" value="ECO:0007669"/>
    <property type="project" value="UniProtKB-SubCell"/>
</dbReference>
<name>A0A5B9WEI0_9BACT</name>
<evidence type="ECO:0000313" key="11">
    <source>
        <dbReference type="Proteomes" id="UP000324233"/>
    </source>
</evidence>
<dbReference type="EMBL" id="CP042997">
    <property type="protein sequence ID" value="QEH38455.1"/>
    <property type="molecule type" value="Genomic_DNA"/>
</dbReference>
<keyword evidence="6 9" id="KW-1133">Transmembrane helix</keyword>
<dbReference type="AlphaFoldDB" id="A0A5B9WEI0"/>
<feature type="transmembrane region" description="Helical" evidence="9">
    <location>
        <begin position="399"/>
        <end position="420"/>
    </location>
</feature>
<dbReference type="KEGG" id="agv:OJF2_70580"/>
<evidence type="ECO:0000256" key="4">
    <source>
        <dbReference type="ARBA" id="ARBA00022679"/>
    </source>
</evidence>
<dbReference type="GO" id="GO:0009103">
    <property type="term" value="P:lipopolysaccharide biosynthetic process"/>
    <property type="evidence" value="ECO:0007669"/>
    <property type="project" value="UniProtKB-ARBA"/>
</dbReference>
<feature type="transmembrane region" description="Helical" evidence="9">
    <location>
        <begin position="427"/>
        <end position="445"/>
    </location>
</feature>
<gene>
    <name evidence="10" type="ORF">OJF2_70580</name>
</gene>
<dbReference type="OrthoDB" id="232864at2"/>
<keyword evidence="7 9" id="KW-0472">Membrane</keyword>
<comment type="subcellular location">
    <subcellularLocation>
        <location evidence="1">Cell membrane</location>
        <topology evidence="1">Multi-pass membrane protein</topology>
    </subcellularLocation>
</comment>
<dbReference type="Proteomes" id="UP000324233">
    <property type="component" value="Chromosome"/>
</dbReference>
<feature type="region of interest" description="Disordered" evidence="8">
    <location>
        <begin position="204"/>
        <end position="227"/>
    </location>
</feature>
<keyword evidence="5 9" id="KW-0812">Transmembrane</keyword>
<evidence type="ECO:0000256" key="3">
    <source>
        <dbReference type="ARBA" id="ARBA00022676"/>
    </source>
</evidence>
<keyword evidence="11" id="KW-1185">Reference proteome</keyword>
<evidence type="ECO:0008006" key="12">
    <source>
        <dbReference type="Google" id="ProtNLM"/>
    </source>
</evidence>
<evidence type="ECO:0000256" key="2">
    <source>
        <dbReference type="ARBA" id="ARBA00022475"/>
    </source>
</evidence>
<evidence type="ECO:0000256" key="7">
    <source>
        <dbReference type="ARBA" id="ARBA00023136"/>
    </source>
</evidence>
<dbReference type="PANTHER" id="PTHR33908">
    <property type="entry name" value="MANNOSYLTRANSFERASE YKCB-RELATED"/>
    <property type="match status" value="1"/>
</dbReference>
<dbReference type="InterPro" id="IPR050297">
    <property type="entry name" value="LipidA_mod_glycosyltrf_83"/>
</dbReference>
<protein>
    <recommendedName>
        <fullName evidence="12">Glycosyltransferase RgtA/B/C/D-like domain-containing protein</fullName>
    </recommendedName>
</protein>
<proteinExistence type="predicted"/>
<feature type="transmembrane region" description="Helical" evidence="9">
    <location>
        <begin position="284"/>
        <end position="303"/>
    </location>
</feature>
<reference evidence="10 11" key="1">
    <citation type="submission" date="2019-08" db="EMBL/GenBank/DDBJ databases">
        <title>Deep-cultivation of Planctomycetes and their phenomic and genomic characterization uncovers novel biology.</title>
        <authorList>
            <person name="Wiegand S."/>
            <person name="Jogler M."/>
            <person name="Boedeker C."/>
            <person name="Pinto D."/>
            <person name="Vollmers J."/>
            <person name="Rivas-Marin E."/>
            <person name="Kohn T."/>
            <person name="Peeters S.H."/>
            <person name="Heuer A."/>
            <person name="Rast P."/>
            <person name="Oberbeckmann S."/>
            <person name="Bunk B."/>
            <person name="Jeske O."/>
            <person name="Meyerdierks A."/>
            <person name="Storesund J.E."/>
            <person name="Kallscheuer N."/>
            <person name="Luecker S."/>
            <person name="Lage O.M."/>
            <person name="Pohl T."/>
            <person name="Merkel B.J."/>
            <person name="Hornburger P."/>
            <person name="Mueller R.-W."/>
            <person name="Bruemmer F."/>
            <person name="Labrenz M."/>
            <person name="Spormann A.M."/>
            <person name="Op den Camp H."/>
            <person name="Overmann J."/>
            <person name="Amann R."/>
            <person name="Jetten M.S.M."/>
            <person name="Mascher T."/>
            <person name="Medema M.H."/>
            <person name="Devos D.P."/>
            <person name="Kaster A.-K."/>
            <person name="Ovreas L."/>
            <person name="Rohde M."/>
            <person name="Galperin M.Y."/>
            <person name="Jogler C."/>
        </authorList>
    </citation>
    <scope>NUCLEOTIDE SEQUENCE [LARGE SCALE GENOMIC DNA]</scope>
    <source>
        <strain evidence="10 11">OJF2</strain>
    </source>
</reference>
<feature type="transmembrane region" description="Helical" evidence="9">
    <location>
        <begin position="255"/>
        <end position="272"/>
    </location>
</feature>
<sequence length="481" mass="50292">MPLPRPRCLAAAPSLGRILEVALFLRVAAAVAVEWQVRRVGAGAGTPRVCLFPDAEYYWTLARTICLGAPYEILEWGDIPHFALRTPGYPAFLAACQSAFGERPLAARLVQAALGMLSVWLVHRLTREVLGGAGGGPVAGESGGPGPGGPRPWTVPDVAALLAAIHPYSVLMSALLLSEAAFVPLMLASLWALAAAANRVRGEAGGPPAGRAGPGSHGRRTEPAPTGGVPRGSGLLLGLAAGCASGLAVLVRPSWALSIPAMIVGFAAIARGRGQGGRGARRPAAIVGLAMALGVVLVMSPWWVRNWGIYGRFIPTAVWMGASLYDGLNPSATGASDMAFLADPDVWPLDELGQDRLLTRRALAFAAGHPGRALILAFVKLGRYWSPWPNAEGLRSLGPAIGGTILEGPILAAIILGLWARRRDLRSWVFLAGPLLYFCALHLAFASSMRYRIPAEVPAMGLAAVGVEAWCRRRAGVDAAG</sequence>
<dbReference type="GO" id="GO:0016763">
    <property type="term" value="F:pentosyltransferase activity"/>
    <property type="evidence" value="ECO:0007669"/>
    <property type="project" value="TreeGrafter"/>
</dbReference>
<evidence type="ECO:0000256" key="9">
    <source>
        <dbReference type="SAM" id="Phobius"/>
    </source>
</evidence>
<feature type="compositionally biased region" description="Gly residues" evidence="8">
    <location>
        <begin position="204"/>
        <end position="216"/>
    </location>
</feature>
<evidence type="ECO:0000313" key="10">
    <source>
        <dbReference type="EMBL" id="QEH38455.1"/>
    </source>
</evidence>
<keyword evidence="2" id="KW-1003">Cell membrane</keyword>
<evidence type="ECO:0000256" key="1">
    <source>
        <dbReference type="ARBA" id="ARBA00004651"/>
    </source>
</evidence>
<evidence type="ECO:0000256" key="8">
    <source>
        <dbReference type="SAM" id="MobiDB-lite"/>
    </source>
</evidence>
<evidence type="ECO:0000256" key="6">
    <source>
        <dbReference type="ARBA" id="ARBA00022989"/>
    </source>
</evidence>
<dbReference type="RefSeq" id="WP_148597893.1">
    <property type="nucleotide sequence ID" value="NZ_CP042997.1"/>
</dbReference>
<organism evidence="10 11">
    <name type="scientific">Aquisphaera giovannonii</name>
    <dbReference type="NCBI Taxonomy" id="406548"/>
    <lineage>
        <taxon>Bacteria</taxon>
        <taxon>Pseudomonadati</taxon>
        <taxon>Planctomycetota</taxon>
        <taxon>Planctomycetia</taxon>
        <taxon>Isosphaerales</taxon>
        <taxon>Isosphaeraceae</taxon>
        <taxon>Aquisphaera</taxon>
    </lineage>
</organism>